<dbReference type="Proteomes" id="UP001141806">
    <property type="component" value="Unassembled WGS sequence"/>
</dbReference>
<keyword evidence="3" id="KW-1185">Reference proteome</keyword>
<protein>
    <submittedName>
        <fullName evidence="2">Uncharacterized protein</fullName>
    </submittedName>
</protein>
<sequence length="101" mass="11327">MFLKCISFGRTVEPGSEDLIDHGSFKDGAFHAITSDSHRLLPVVLRECDEVLTSKRGRGKVSWNSNNFSHSSEVHRDGEIIYVPDNPPRLTNQQPTVDVFS</sequence>
<dbReference type="AlphaFoldDB" id="A0A9Q0GTN9"/>
<evidence type="ECO:0000313" key="3">
    <source>
        <dbReference type="Proteomes" id="UP001141806"/>
    </source>
</evidence>
<organism evidence="2 3">
    <name type="scientific">Protea cynaroides</name>
    <dbReference type="NCBI Taxonomy" id="273540"/>
    <lineage>
        <taxon>Eukaryota</taxon>
        <taxon>Viridiplantae</taxon>
        <taxon>Streptophyta</taxon>
        <taxon>Embryophyta</taxon>
        <taxon>Tracheophyta</taxon>
        <taxon>Spermatophyta</taxon>
        <taxon>Magnoliopsida</taxon>
        <taxon>Proteales</taxon>
        <taxon>Proteaceae</taxon>
        <taxon>Protea</taxon>
    </lineage>
</organism>
<gene>
    <name evidence="2" type="ORF">NE237_029310</name>
</gene>
<accession>A0A9Q0GTN9</accession>
<feature type="compositionally biased region" description="Polar residues" evidence="1">
    <location>
        <begin position="89"/>
        <end position="101"/>
    </location>
</feature>
<comment type="caution">
    <text evidence="2">The sequence shown here is derived from an EMBL/GenBank/DDBJ whole genome shotgun (WGS) entry which is preliminary data.</text>
</comment>
<dbReference type="EMBL" id="JAMYWD010000012">
    <property type="protein sequence ID" value="KAJ4952478.1"/>
    <property type="molecule type" value="Genomic_DNA"/>
</dbReference>
<evidence type="ECO:0000256" key="1">
    <source>
        <dbReference type="SAM" id="MobiDB-lite"/>
    </source>
</evidence>
<proteinExistence type="predicted"/>
<feature type="region of interest" description="Disordered" evidence="1">
    <location>
        <begin position="79"/>
        <end position="101"/>
    </location>
</feature>
<reference evidence="2" key="1">
    <citation type="journal article" date="2023" name="Plant J.">
        <title>The genome of the king protea, Protea cynaroides.</title>
        <authorList>
            <person name="Chang J."/>
            <person name="Duong T.A."/>
            <person name="Schoeman C."/>
            <person name="Ma X."/>
            <person name="Roodt D."/>
            <person name="Barker N."/>
            <person name="Li Z."/>
            <person name="Van de Peer Y."/>
            <person name="Mizrachi E."/>
        </authorList>
    </citation>
    <scope>NUCLEOTIDE SEQUENCE</scope>
    <source>
        <tissue evidence="2">Young leaves</tissue>
    </source>
</reference>
<name>A0A9Q0GTN9_9MAGN</name>
<evidence type="ECO:0000313" key="2">
    <source>
        <dbReference type="EMBL" id="KAJ4952478.1"/>
    </source>
</evidence>